<name>A0A6S6SXF9_9BACT</name>
<reference evidence="1" key="1">
    <citation type="submission" date="2020-01" db="EMBL/GenBank/DDBJ databases">
        <authorList>
            <person name="Meier V. D."/>
            <person name="Meier V D."/>
        </authorList>
    </citation>
    <scope>NUCLEOTIDE SEQUENCE</scope>
    <source>
        <strain evidence="1">HLG_WM_MAG_01</strain>
    </source>
</reference>
<proteinExistence type="predicted"/>
<sequence>MAKNSTVVRLGKNHTVSIDKDILDFFSVRSFGTLYSESTLETNAALREIFTKGLSDKITSKEVKVELLTKIVPRAQRAIYIKLKKERKDEKN</sequence>
<gene>
    <name evidence="1" type="ORF">HELGO_WM3273</name>
</gene>
<evidence type="ECO:0000313" key="1">
    <source>
        <dbReference type="EMBL" id="CAA6807221.1"/>
    </source>
</evidence>
<dbReference type="AlphaFoldDB" id="A0A6S6SXF9"/>
<accession>A0A6S6SXF9</accession>
<protein>
    <submittedName>
        <fullName evidence="1">Uncharacterized protein</fullName>
    </submittedName>
</protein>
<organism evidence="1">
    <name type="scientific">uncultured Sulfurovum sp</name>
    <dbReference type="NCBI Taxonomy" id="269237"/>
    <lineage>
        <taxon>Bacteria</taxon>
        <taxon>Pseudomonadati</taxon>
        <taxon>Campylobacterota</taxon>
        <taxon>Epsilonproteobacteria</taxon>
        <taxon>Campylobacterales</taxon>
        <taxon>Sulfurovaceae</taxon>
        <taxon>Sulfurovum</taxon>
        <taxon>environmental samples</taxon>
    </lineage>
</organism>
<dbReference type="EMBL" id="CACVAS010000047">
    <property type="protein sequence ID" value="CAA6807221.1"/>
    <property type="molecule type" value="Genomic_DNA"/>
</dbReference>